<dbReference type="SUPFAM" id="SSF103473">
    <property type="entry name" value="MFS general substrate transporter"/>
    <property type="match status" value="1"/>
</dbReference>
<dbReference type="EMBL" id="MORL01000003">
    <property type="protein sequence ID" value="OIN59999.1"/>
    <property type="molecule type" value="Genomic_DNA"/>
</dbReference>
<evidence type="ECO:0000313" key="9">
    <source>
        <dbReference type="Proteomes" id="UP000181790"/>
    </source>
</evidence>
<feature type="transmembrane region" description="Helical" evidence="6">
    <location>
        <begin position="244"/>
        <end position="264"/>
    </location>
</feature>
<dbReference type="InterPro" id="IPR011701">
    <property type="entry name" value="MFS"/>
</dbReference>
<feature type="transmembrane region" description="Helical" evidence="6">
    <location>
        <begin position="151"/>
        <end position="171"/>
    </location>
</feature>
<evidence type="ECO:0000256" key="6">
    <source>
        <dbReference type="SAM" id="Phobius"/>
    </source>
</evidence>
<accession>A0A1S2VML1</accession>
<dbReference type="GO" id="GO:0016020">
    <property type="term" value="C:membrane"/>
    <property type="evidence" value="ECO:0007669"/>
    <property type="project" value="UniProtKB-SubCell"/>
</dbReference>
<sequence>MLTLVYVFNFIDRQLLVILQEAIKKELLLSDTQLGMLSGFTFALFYVTLGIPIARLADKTNRRNTVAVSLGLWSLMTACSGLVQNFGQLLLARIGVGVGEAGGSPPAHAMISDYFPPEKRATALSIYSSGISFGILTGFLLGGYLNQQLGWRTAFLAAGMPGLVFSLLFFLSVREPRRGATDASHVAGPAPALREVVARLYASESFVYLAMATGLHVFCLYGVLNWAPSFLARTHKMPGAEIGATLGLIFGIGGAVGSFAGGFLTDYFGKTDNRLYLRIPAYAIILSIPFAAGALFLPHTGLAVLCLGVTATLQNMYLGPSIAVSHSLVPASMRSLTSAILFFVLNFIGLGFGPLTVGIISDLLTPTLGAASLRWAMSITLLISIGSTALFLIAARKLATGPVK</sequence>
<feature type="transmembrane region" description="Helical" evidence="6">
    <location>
        <begin position="373"/>
        <end position="395"/>
    </location>
</feature>
<dbReference type="InterPro" id="IPR044770">
    <property type="entry name" value="MFS_spinster-like"/>
</dbReference>
<feature type="transmembrane region" description="Helical" evidence="6">
    <location>
        <begin position="276"/>
        <end position="296"/>
    </location>
</feature>
<evidence type="ECO:0000259" key="7">
    <source>
        <dbReference type="PROSITE" id="PS50850"/>
    </source>
</evidence>
<evidence type="ECO:0000313" key="8">
    <source>
        <dbReference type="EMBL" id="OIN59999.1"/>
    </source>
</evidence>
<dbReference type="InterPro" id="IPR036259">
    <property type="entry name" value="MFS_trans_sf"/>
</dbReference>
<keyword evidence="2" id="KW-0813">Transport</keyword>
<gene>
    <name evidence="8" type="ORF">BLX24_07875</name>
</gene>
<feature type="transmembrane region" description="Helical" evidence="6">
    <location>
        <begin position="206"/>
        <end position="224"/>
    </location>
</feature>
<dbReference type="GO" id="GO:0022857">
    <property type="term" value="F:transmembrane transporter activity"/>
    <property type="evidence" value="ECO:0007669"/>
    <property type="project" value="InterPro"/>
</dbReference>
<feature type="transmembrane region" description="Helical" evidence="6">
    <location>
        <begin position="124"/>
        <end position="145"/>
    </location>
</feature>
<keyword evidence="3 6" id="KW-0812">Transmembrane</keyword>
<keyword evidence="5 6" id="KW-0472">Membrane</keyword>
<dbReference type="Pfam" id="PF07690">
    <property type="entry name" value="MFS_1"/>
    <property type="match status" value="1"/>
</dbReference>
<evidence type="ECO:0000256" key="4">
    <source>
        <dbReference type="ARBA" id="ARBA00022989"/>
    </source>
</evidence>
<protein>
    <submittedName>
        <fullName evidence="8">MFS transporter</fullName>
    </submittedName>
</protein>
<feature type="transmembrane region" description="Helical" evidence="6">
    <location>
        <begin position="336"/>
        <end position="361"/>
    </location>
</feature>
<feature type="domain" description="Major facilitator superfamily (MFS) profile" evidence="7">
    <location>
        <begin position="1"/>
        <end position="396"/>
    </location>
</feature>
<evidence type="ECO:0000256" key="3">
    <source>
        <dbReference type="ARBA" id="ARBA00022692"/>
    </source>
</evidence>
<dbReference type="PANTHER" id="PTHR23505">
    <property type="entry name" value="SPINSTER"/>
    <property type="match status" value="1"/>
</dbReference>
<keyword evidence="9" id="KW-1185">Reference proteome</keyword>
<dbReference type="Gene3D" id="1.20.1250.20">
    <property type="entry name" value="MFS general substrate transporter like domains"/>
    <property type="match status" value="2"/>
</dbReference>
<dbReference type="PANTHER" id="PTHR23505:SF79">
    <property type="entry name" value="PROTEIN SPINSTER"/>
    <property type="match status" value="1"/>
</dbReference>
<feature type="transmembrane region" description="Helical" evidence="6">
    <location>
        <begin position="34"/>
        <end position="54"/>
    </location>
</feature>
<dbReference type="InterPro" id="IPR020846">
    <property type="entry name" value="MFS_dom"/>
</dbReference>
<feature type="transmembrane region" description="Helical" evidence="6">
    <location>
        <begin position="302"/>
        <end position="324"/>
    </location>
</feature>
<name>A0A1S2VML1_9BACT</name>
<keyword evidence="4 6" id="KW-1133">Transmembrane helix</keyword>
<reference evidence="8 9" key="1">
    <citation type="submission" date="2016-10" db="EMBL/GenBank/DDBJ databases">
        <title>Arsenicibacter rosenii gen. nov., sp. nov., an efficient arsenic-methylating bacterium isolated from an arsenic-contaminated paddy soil.</title>
        <authorList>
            <person name="Huang K."/>
        </authorList>
    </citation>
    <scope>NUCLEOTIDE SEQUENCE [LARGE SCALE GENOMIC DNA]</scope>
    <source>
        <strain evidence="8 9">SM-1</strain>
    </source>
</reference>
<organism evidence="8 9">
    <name type="scientific">Arsenicibacter rosenii</name>
    <dbReference type="NCBI Taxonomy" id="1750698"/>
    <lineage>
        <taxon>Bacteria</taxon>
        <taxon>Pseudomonadati</taxon>
        <taxon>Bacteroidota</taxon>
        <taxon>Cytophagia</taxon>
        <taxon>Cytophagales</taxon>
        <taxon>Spirosomataceae</taxon>
        <taxon>Arsenicibacter</taxon>
    </lineage>
</organism>
<evidence type="ECO:0000256" key="1">
    <source>
        <dbReference type="ARBA" id="ARBA00004141"/>
    </source>
</evidence>
<evidence type="ECO:0000256" key="2">
    <source>
        <dbReference type="ARBA" id="ARBA00022448"/>
    </source>
</evidence>
<evidence type="ECO:0000256" key="5">
    <source>
        <dbReference type="ARBA" id="ARBA00023136"/>
    </source>
</evidence>
<comment type="caution">
    <text evidence="8">The sequence shown here is derived from an EMBL/GenBank/DDBJ whole genome shotgun (WGS) entry which is preliminary data.</text>
</comment>
<dbReference type="Proteomes" id="UP000181790">
    <property type="component" value="Unassembled WGS sequence"/>
</dbReference>
<dbReference type="AlphaFoldDB" id="A0A1S2VML1"/>
<comment type="subcellular location">
    <subcellularLocation>
        <location evidence="1">Membrane</location>
        <topology evidence="1">Multi-pass membrane protein</topology>
    </subcellularLocation>
</comment>
<dbReference type="CDD" id="cd17328">
    <property type="entry name" value="MFS_spinster_like"/>
    <property type="match status" value="1"/>
</dbReference>
<proteinExistence type="predicted"/>
<dbReference type="PROSITE" id="PS50850">
    <property type="entry name" value="MFS"/>
    <property type="match status" value="1"/>
</dbReference>